<keyword evidence="1" id="KW-1185">Reference proteome</keyword>
<evidence type="ECO:0000313" key="1">
    <source>
        <dbReference type="Proteomes" id="UP000492821"/>
    </source>
</evidence>
<protein>
    <submittedName>
        <fullName evidence="2">HORMA domain-containing protein</fullName>
    </submittedName>
</protein>
<name>A0A7E4UU86_PANRE</name>
<reference evidence="1" key="1">
    <citation type="journal article" date="2013" name="Genetics">
        <title>The draft genome and transcriptome of Panagrellus redivivus are shaped by the harsh demands of a free-living lifestyle.</title>
        <authorList>
            <person name="Srinivasan J."/>
            <person name="Dillman A.R."/>
            <person name="Macchietto M.G."/>
            <person name="Heikkinen L."/>
            <person name="Lakso M."/>
            <person name="Fracchia K.M."/>
            <person name="Antoshechkin I."/>
            <person name="Mortazavi A."/>
            <person name="Wong G."/>
            <person name="Sternberg P.W."/>
        </authorList>
    </citation>
    <scope>NUCLEOTIDE SEQUENCE [LARGE SCALE GENOMIC DNA]</scope>
    <source>
        <strain evidence="1">MT8872</strain>
    </source>
</reference>
<accession>A0A7E4UU86</accession>
<dbReference type="AlphaFoldDB" id="A0A7E4UU86"/>
<proteinExistence type="predicted"/>
<reference evidence="2" key="2">
    <citation type="submission" date="2020-10" db="UniProtKB">
        <authorList>
            <consortium name="WormBaseParasite"/>
        </authorList>
    </citation>
    <scope>IDENTIFICATION</scope>
</reference>
<evidence type="ECO:0000313" key="2">
    <source>
        <dbReference type="WBParaSite" id="Pan_g12838.t1"/>
    </source>
</evidence>
<dbReference type="WBParaSite" id="Pan_g12838.t1">
    <property type="protein sequence ID" value="Pan_g12838.t1"/>
    <property type="gene ID" value="Pan_g12838"/>
</dbReference>
<sequence>MVDVSKAFLTKVRTGVLLLTNLRKLVMHLMFYEIFEPNPHFPYPEHVTLEVIVNKDAVPYFGSLPTFPKVKHLVLNIELYLRIAPEMYRQVATLINCFPNLETTQVNFNVRHKPFPDDVSVITNFHEGLRTTDFSTPVEMNFNEYVYIGWAKKRVKSISEQWKSYGFEEDGSDSKFIIKKEYENVKLVHRMEYYDD</sequence>
<dbReference type="Proteomes" id="UP000492821">
    <property type="component" value="Unassembled WGS sequence"/>
</dbReference>
<organism evidence="1 2">
    <name type="scientific">Panagrellus redivivus</name>
    <name type="common">Microworm</name>
    <dbReference type="NCBI Taxonomy" id="6233"/>
    <lineage>
        <taxon>Eukaryota</taxon>
        <taxon>Metazoa</taxon>
        <taxon>Ecdysozoa</taxon>
        <taxon>Nematoda</taxon>
        <taxon>Chromadorea</taxon>
        <taxon>Rhabditida</taxon>
        <taxon>Tylenchina</taxon>
        <taxon>Panagrolaimomorpha</taxon>
        <taxon>Panagrolaimoidea</taxon>
        <taxon>Panagrolaimidae</taxon>
        <taxon>Panagrellus</taxon>
    </lineage>
</organism>